<evidence type="ECO:0000256" key="16">
    <source>
        <dbReference type="ARBA" id="ARBA00031585"/>
    </source>
</evidence>
<evidence type="ECO:0000256" key="15">
    <source>
        <dbReference type="ARBA" id="ARBA00023239"/>
    </source>
</evidence>
<evidence type="ECO:0000256" key="1">
    <source>
        <dbReference type="ARBA" id="ARBA00001911"/>
    </source>
</evidence>
<keyword evidence="11" id="KW-0520">NAD</keyword>
<gene>
    <name evidence="19" type="ORF">B0I35DRAFT_449872</name>
</gene>
<keyword evidence="14" id="KW-0325">Glycoprotein</keyword>
<evidence type="ECO:0000256" key="12">
    <source>
        <dbReference type="ARBA" id="ARBA00023034"/>
    </source>
</evidence>
<keyword evidence="15" id="KW-0456">Lyase</keyword>
<dbReference type="InterPro" id="IPR036291">
    <property type="entry name" value="NAD(P)-bd_dom_sf"/>
</dbReference>
<evidence type="ECO:0000256" key="8">
    <source>
        <dbReference type="ARBA" id="ARBA00022793"/>
    </source>
</evidence>
<reference evidence="19" key="1">
    <citation type="journal article" date="2021" name="Nat. Commun.">
        <title>Genetic determinants of endophytism in the Arabidopsis root mycobiome.</title>
        <authorList>
            <person name="Mesny F."/>
            <person name="Miyauchi S."/>
            <person name="Thiergart T."/>
            <person name="Pickel B."/>
            <person name="Atanasova L."/>
            <person name="Karlsson M."/>
            <person name="Huettel B."/>
            <person name="Barry K.W."/>
            <person name="Haridas S."/>
            <person name="Chen C."/>
            <person name="Bauer D."/>
            <person name="Andreopoulos W."/>
            <person name="Pangilinan J."/>
            <person name="LaButti K."/>
            <person name="Riley R."/>
            <person name="Lipzen A."/>
            <person name="Clum A."/>
            <person name="Drula E."/>
            <person name="Henrissat B."/>
            <person name="Kohler A."/>
            <person name="Grigoriev I.V."/>
            <person name="Martin F.M."/>
            <person name="Hacquard S."/>
        </authorList>
    </citation>
    <scope>NUCLEOTIDE SEQUENCE</scope>
    <source>
        <strain evidence="19">MPI-CAGE-CH-0235</strain>
    </source>
</reference>
<dbReference type="AlphaFoldDB" id="A0A8K0WT34"/>
<comment type="pathway">
    <text evidence="3">Nucleotide-sugar biosynthesis; UDP-alpha-D-xylose biosynthesis; UDP-alpha-D-xylose from UDP-alpha-D-glucuronate: step 1/1.</text>
</comment>
<dbReference type="EC" id="4.1.1.35" evidence="5"/>
<evidence type="ECO:0000256" key="4">
    <source>
        <dbReference type="ARBA" id="ARBA00007505"/>
    </source>
</evidence>
<proteinExistence type="inferred from homology"/>
<evidence type="ECO:0000256" key="10">
    <source>
        <dbReference type="ARBA" id="ARBA00022989"/>
    </source>
</evidence>
<comment type="caution">
    <text evidence="19">The sequence shown here is derived from an EMBL/GenBank/DDBJ whole genome shotgun (WGS) entry which is preliminary data.</text>
</comment>
<evidence type="ECO:0000256" key="17">
    <source>
        <dbReference type="ARBA" id="ARBA00049410"/>
    </source>
</evidence>
<dbReference type="SUPFAM" id="SSF51735">
    <property type="entry name" value="NAD(P)-binding Rossmann-fold domains"/>
    <property type="match status" value="1"/>
</dbReference>
<evidence type="ECO:0000256" key="7">
    <source>
        <dbReference type="ARBA" id="ARBA00022692"/>
    </source>
</evidence>
<keyword evidence="9" id="KW-0735">Signal-anchor</keyword>
<evidence type="ECO:0000256" key="5">
    <source>
        <dbReference type="ARBA" id="ARBA00012290"/>
    </source>
</evidence>
<accession>A0A8K0WT34</accession>
<evidence type="ECO:0000256" key="9">
    <source>
        <dbReference type="ARBA" id="ARBA00022968"/>
    </source>
</evidence>
<dbReference type="InterPro" id="IPR016040">
    <property type="entry name" value="NAD(P)-bd_dom"/>
</dbReference>
<comment type="similarity">
    <text evidence="4">Belongs to the NAD(P)-dependent epimerase/dehydratase family. UDP-glucuronic acid decarboxylase subfamily.</text>
</comment>
<evidence type="ECO:0000313" key="19">
    <source>
        <dbReference type="EMBL" id="KAH7322399.1"/>
    </source>
</evidence>
<evidence type="ECO:0000256" key="3">
    <source>
        <dbReference type="ARBA" id="ARBA00005100"/>
    </source>
</evidence>
<dbReference type="InterPro" id="IPR044516">
    <property type="entry name" value="UXS-like"/>
</dbReference>
<evidence type="ECO:0000256" key="2">
    <source>
        <dbReference type="ARBA" id="ARBA00004447"/>
    </source>
</evidence>
<protein>
    <recommendedName>
        <fullName evidence="6">UDP-glucuronic acid decarboxylase 1</fullName>
        <ecNumber evidence="5">4.1.1.35</ecNumber>
    </recommendedName>
    <alternativeName>
        <fullName evidence="16">UDP-glucuronate decarboxylase 1</fullName>
    </alternativeName>
</protein>
<dbReference type="OrthoDB" id="331544at2759"/>
<feature type="domain" description="NAD(P)-binding" evidence="18">
    <location>
        <begin position="4"/>
        <end position="305"/>
    </location>
</feature>
<dbReference type="Pfam" id="PF16363">
    <property type="entry name" value="GDP_Man_Dehyd"/>
    <property type="match status" value="1"/>
</dbReference>
<dbReference type="Gene3D" id="3.40.50.720">
    <property type="entry name" value="NAD(P)-binding Rossmann-like Domain"/>
    <property type="match status" value="1"/>
</dbReference>
<evidence type="ECO:0000256" key="6">
    <source>
        <dbReference type="ARBA" id="ARBA00018816"/>
    </source>
</evidence>
<keyword evidence="13" id="KW-0472">Membrane</keyword>
<dbReference type="FunFam" id="3.40.50.720:FF:000065">
    <property type="entry name" value="UDP-glucuronic acid decarboxylase 1"/>
    <property type="match status" value="1"/>
</dbReference>
<dbReference type="GO" id="GO:0048040">
    <property type="term" value="F:UDP-glucuronate decarboxylase activity"/>
    <property type="evidence" value="ECO:0007669"/>
    <property type="project" value="UniProtKB-EC"/>
</dbReference>
<dbReference type="GO" id="GO:0032580">
    <property type="term" value="C:Golgi cisterna membrane"/>
    <property type="evidence" value="ECO:0007669"/>
    <property type="project" value="UniProtKB-SubCell"/>
</dbReference>
<keyword evidence="8" id="KW-0210">Decarboxylase</keyword>
<name>A0A8K0WT34_9HYPO</name>
<sequence>MTILVTGGAGFIGCNLVRLLLTRGQEVVVLDSLWTGSLENIRPFKENLNFRYIIGDVRDALPQIDNVKEIFHLACPASPDDFEKNPIEILETCFVGTKNILDFAAKHGAKVLLASTSEIYGDPQVAVQSESYFGNVNSFGPRSCYDEGKRVAEALAYSYRSKHGLDIRIARIFNAYGPWMRINDGRAVPNFIAAAMEGQPIKIYGDGSATRSFQFVTDCVLGLTALMDSNYSSPVNIGSDHEVPVSDIAQTILKTVATKTGKPIVPVCLLEKRQDDPVRRKPDITTAERELGWTPNVPLEQGITSTVDWFLERRENAPQVMNPVA</sequence>
<organism evidence="19 20">
    <name type="scientific">Stachybotrys elegans</name>
    <dbReference type="NCBI Taxonomy" id="80388"/>
    <lineage>
        <taxon>Eukaryota</taxon>
        <taxon>Fungi</taxon>
        <taxon>Dikarya</taxon>
        <taxon>Ascomycota</taxon>
        <taxon>Pezizomycotina</taxon>
        <taxon>Sordariomycetes</taxon>
        <taxon>Hypocreomycetidae</taxon>
        <taxon>Hypocreales</taxon>
        <taxon>Stachybotryaceae</taxon>
        <taxon>Stachybotrys</taxon>
    </lineage>
</organism>
<dbReference type="EMBL" id="JAGPNK010000004">
    <property type="protein sequence ID" value="KAH7322399.1"/>
    <property type="molecule type" value="Genomic_DNA"/>
</dbReference>
<evidence type="ECO:0000256" key="11">
    <source>
        <dbReference type="ARBA" id="ARBA00023027"/>
    </source>
</evidence>
<keyword evidence="20" id="KW-1185">Reference proteome</keyword>
<keyword evidence="12" id="KW-0333">Golgi apparatus</keyword>
<keyword evidence="10" id="KW-1133">Transmembrane helix</keyword>
<dbReference type="GO" id="GO:0070403">
    <property type="term" value="F:NAD+ binding"/>
    <property type="evidence" value="ECO:0007669"/>
    <property type="project" value="InterPro"/>
</dbReference>
<evidence type="ECO:0000259" key="18">
    <source>
        <dbReference type="Pfam" id="PF16363"/>
    </source>
</evidence>
<dbReference type="GO" id="GO:0033320">
    <property type="term" value="P:UDP-D-xylose biosynthetic process"/>
    <property type="evidence" value="ECO:0007669"/>
    <property type="project" value="UniProtKB-UniPathway"/>
</dbReference>
<dbReference type="GO" id="GO:0042732">
    <property type="term" value="P:D-xylose metabolic process"/>
    <property type="evidence" value="ECO:0007669"/>
    <property type="project" value="InterPro"/>
</dbReference>
<evidence type="ECO:0000313" key="20">
    <source>
        <dbReference type="Proteomes" id="UP000813444"/>
    </source>
</evidence>
<comment type="subcellular location">
    <subcellularLocation>
        <location evidence="2">Golgi apparatus</location>
        <location evidence="2">Golgi stack membrane</location>
        <topology evidence="2">Single-pass type II membrane protein</topology>
    </subcellularLocation>
</comment>
<keyword evidence="7" id="KW-0812">Transmembrane</keyword>
<evidence type="ECO:0000256" key="13">
    <source>
        <dbReference type="ARBA" id="ARBA00023136"/>
    </source>
</evidence>
<evidence type="ECO:0000256" key="14">
    <source>
        <dbReference type="ARBA" id="ARBA00023180"/>
    </source>
</evidence>
<dbReference type="Proteomes" id="UP000813444">
    <property type="component" value="Unassembled WGS sequence"/>
</dbReference>
<dbReference type="PANTHER" id="PTHR43078:SF6">
    <property type="entry name" value="UDP-GLUCURONIC ACID DECARBOXYLASE 1"/>
    <property type="match status" value="1"/>
</dbReference>
<comment type="cofactor">
    <cofactor evidence="1">
        <name>NAD(+)</name>
        <dbReference type="ChEBI" id="CHEBI:57540"/>
    </cofactor>
</comment>
<comment type="catalytic activity">
    <reaction evidence="17">
        <text>UDP-alpha-D-glucuronate + H(+) = UDP-alpha-D-xylose + CO2</text>
        <dbReference type="Rhea" id="RHEA:23916"/>
        <dbReference type="ChEBI" id="CHEBI:15378"/>
        <dbReference type="ChEBI" id="CHEBI:16526"/>
        <dbReference type="ChEBI" id="CHEBI:57632"/>
        <dbReference type="ChEBI" id="CHEBI:58052"/>
        <dbReference type="EC" id="4.1.1.35"/>
    </reaction>
    <physiologicalReaction direction="left-to-right" evidence="17">
        <dbReference type="Rhea" id="RHEA:23917"/>
    </physiologicalReaction>
</comment>
<dbReference type="UniPathway" id="UPA00796">
    <property type="reaction ID" value="UER00771"/>
</dbReference>
<dbReference type="PANTHER" id="PTHR43078">
    <property type="entry name" value="UDP-GLUCURONIC ACID DECARBOXYLASE-RELATED"/>
    <property type="match status" value="1"/>
</dbReference>